<feature type="domain" description="UBA" evidence="2">
    <location>
        <begin position="384"/>
        <end position="426"/>
    </location>
</feature>
<evidence type="ECO:0000313" key="3">
    <source>
        <dbReference type="EMBL" id="KAK9720392.1"/>
    </source>
</evidence>
<dbReference type="CDD" id="cd14270">
    <property type="entry name" value="UBA"/>
    <property type="match status" value="1"/>
</dbReference>
<feature type="compositionally biased region" description="Low complexity" evidence="1">
    <location>
        <begin position="279"/>
        <end position="294"/>
    </location>
</feature>
<dbReference type="Gene3D" id="1.10.8.10">
    <property type="entry name" value="DNA helicase RuvA subunit, C-terminal domain"/>
    <property type="match status" value="1"/>
</dbReference>
<dbReference type="InterPro" id="IPR038870">
    <property type="entry name" value="UBAP1"/>
</dbReference>
<evidence type="ECO:0000313" key="4">
    <source>
        <dbReference type="Proteomes" id="UP001479436"/>
    </source>
</evidence>
<protein>
    <recommendedName>
        <fullName evidence="2">UBA domain-containing protein</fullName>
    </recommendedName>
</protein>
<dbReference type="PANTHER" id="PTHR15960">
    <property type="entry name" value="LD44032P"/>
    <property type="match status" value="1"/>
</dbReference>
<organism evidence="3 4">
    <name type="scientific">Basidiobolus ranarum</name>
    <dbReference type="NCBI Taxonomy" id="34480"/>
    <lineage>
        <taxon>Eukaryota</taxon>
        <taxon>Fungi</taxon>
        <taxon>Fungi incertae sedis</taxon>
        <taxon>Zoopagomycota</taxon>
        <taxon>Entomophthoromycotina</taxon>
        <taxon>Basidiobolomycetes</taxon>
        <taxon>Basidiobolales</taxon>
        <taxon>Basidiobolaceae</taxon>
        <taxon>Basidiobolus</taxon>
    </lineage>
</organism>
<dbReference type="InterPro" id="IPR009060">
    <property type="entry name" value="UBA-like_sf"/>
</dbReference>
<dbReference type="SMART" id="SM00165">
    <property type="entry name" value="UBA"/>
    <property type="match status" value="1"/>
</dbReference>
<dbReference type="SUPFAM" id="SSF46934">
    <property type="entry name" value="UBA-like"/>
    <property type="match status" value="1"/>
</dbReference>
<evidence type="ECO:0000256" key="1">
    <source>
        <dbReference type="SAM" id="MobiDB-lite"/>
    </source>
</evidence>
<feature type="region of interest" description="Disordered" evidence="1">
    <location>
        <begin position="195"/>
        <end position="234"/>
    </location>
</feature>
<feature type="compositionally biased region" description="Low complexity" evidence="1">
    <location>
        <begin position="318"/>
        <end position="344"/>
    </location>
</feature>
<sequence>MSLMYSALSEVHLTTTLKKKLPKSVTLPYNYRPLPHLQQLLQPTYDFKLEKHIVNVADEKRKEDEARIVAQEEFRKMADKEKLDQAKARLNAVAPGLSSEGEILQPIPVTSSALGRAASMSPELESRREMSPALETLRPASENKGAKVANFNYLEFENGLPPANPWDSPKTSEDDFKMLKDVLAGTEKQIPSHIATDPDFDPLAPVANSQSNIDTKNKNPPILHNGMETAAPNDEITPGFIARSITDMSLNDTKNLHLHRSHTYSYGQPPNSNEKHVYHSSSPSHIHHPSQSASFPSRSVQSYYGNNTLPNSARGSHSHSPVPHTSSHSTRYVAPPVAGSSAAAHFEPPQLPPKPGKSWYLSEDNAPPPIPPLPTSFLHEDQAEDDTDIPQARELVNMGFSKEQAIRALKAHDYDLIKATNYLLDSM</sequence>
<name>A0ABR2W506_9FUNG</name>
<reference evidence="3 4" key="1">
    <citation type="submission" date="2023-04" db="EMBL/GenBank/DDBJ databases">
        <title>Genome of Basidiobolus ranarum AG-B5.</title>
        <authorList>
            <person name="Stajich J.E."/>
            <person name="Carter-House D."/>
            <person name="Gryganskyi A."/>
        </authorList>
    </citation>
    <scope>NUCLEOTIDE SEQUENCE [LARGE SCALE GENOMIC DNA]</scope>
    <source>
        <strain evidence="3 4">AG-B5</strain>
    </source>
</reference>
<dbReference type="PROSITE" id="PS50030">
    <property type="entry name" value="UBA"/>
    <property type="match status" value="1"/>
</dbReference>
<accession>A0ABR2W506</accession>
<dbReference type="InterPro" id="IPR015940">
    <property type="entry name" value="UBA"/>
</dbReference>
<feature type="region of interest" description="Disordered" evidence="1">
    <location>
        <begin position="261"/>
        <end position="384"/>
    </location>
</feature>
<comment type="caution">
    <text evidence="3">The sequence shown here is derived from an EMBL/GenBank/DDBJ whole genome shotgun (WGS) entry which is preliminary data.</text>
</comment>
<proteinExistence type="predicted"/>
<dbReference type="Pfam" id="PF00627">
    <property type="entry name" value="UBA"/>
    <property type="match status" value="1"/>
</dbReference>
<feature type="compositionally biased region" description="Polar residues" evidence="1">
    <location>
        <begin position="263"/>
        <end position="272"/>
    </location>
</feature>
<keyword evidence="4" id="KW-1185">Reference proteome</keyword>
<evidence type="ECO:0000259" key="2">
    <source>
        <dbReference type="PROSITE" id="PS50030"/>
    </source>
</evidence>
<feature type="compositionally biased region" description="Polar residues" evidence="1">
    <location>
        <begin position="295"/>
        <end position="315"/>
    </location>
</feature>
<dbReference type="PANTHER" id="PTHR15960:SF5">
    <property type="entry name" value="LD44032P"/>
    <property type="match status" value="1"/>
</dbReference>
<dbReference type="Proteomes" id="UP001479436">
    <property type="component" value="Unassembled WGS sequence"/>
</dbReference>
<dbReference type="EMBL" id="JASJQH010007016">
    <property type="protein sequence ID" value="KAK9720392.1"/>
    <property type="molecule type" value="Genomic_DNA"/>
</dbReference>
<feature type="region of interest" description="Disordered" evidence="1">
    <location>
        <begin position="114"/>
        <end position="141"/>
    </location>
</feature>
<gene>
    <name evidence="3" type="ORF">K7432_004190</name>
</gene>